<evidence type="ECO:0000313" key="3">
    <source>
        <dbReference type="EMBL" id="GMM51132.1"/>
    </source>
</evidence>
<organism evidence="3 4">
    <name type="scientific">Starmerella bacillaris</name>
    <name type="common">Yeast</name>
    <name type="synonym">Candida zemplinina</name>
    <dbReference type="NCBI Taxonomy" id="1247836"/>
    <lineage>
        <taxon>Eukaryota</taxon>
        <taxon>Fungi</taxon>
        <taxon>Dikarya</taxon>
        <taxon>Ascomycota</taxon>
        <taxon>Saccharomycotina</taxon>
        <taxon>Dipodascomycetes</taxon>
        <taxon>Dipodascales</taxon>
        <taxon>Trichomonascaceae</taxon>
        <taxon>Starmerella</taxon>
    </lineage>
</organism>
<dbReference type="EMBL" id="BTGC01000003">
    <property type="protein sequence ID" value="GMM51132.1"/>
    <property type="molecule type" value="Genomic_DNA"/>
</dbReference>
<evidence type="ECO:0000313" key="4">
    <source>
        <dbReference type="Proteomes" id="UP001362899"/>
    </source>
</evidence>
<dbReference type="CDD" id="cd24139">
    <property type="entry name" value="SIP5-like"/>
    <property type="match status" value="1"/>
</dbReference>
<evidence type="ECO:0000256" key="1">
    <source>
        <dbReference type="ARBA" id="ARBA00010402"/>
    </source>
</evidence>
<keyword evidence="4" id="KW-1185">Reference proteome</keyword>
<gene>
    <name evidence="3" type="ORF">DASB73_020900</name>
</gene>
<comment type="similarity">
    <text evidence="1">Belongs to the SIP5 family.</text>
</comment>
<dbReference type="PANTHER" id="PTHR31315:SF1">
    <property type="entry name" value="PROTEIN SIP5"/>
    <property type="match status" value="1"/>
</dbReference>
<proteinExistence type="inferred from homology"/>
<evidence type="ECO:0000256" key="2">
    <source>
        <dbReference type="SAM" id="MobiDB-lite"/>
    </source>
</evidence>
<name>A0AAV5RJ60_STABA</name>
<dbReference type="GO" id="GO:0005737">
    <property type="term" value="C:cytoplasm"/>
    <property type="evidence" value="ECO:0007669"/>
    <property type="project" value="TreeGrafter"/>
</dbReference>
<feature type="region of interest" description="Disordered" evidence="2">
    <location>
        <begin position="326"/>
        <end position="372"/>
    </location>
</feature>
<dbReference type="AlphaFoldDB" id="A0AAV5RJ60"/>
<protein>
    <submittedName>
        <fullName evidence="3">Sip5 protein</fullName>
    </submittedName>
</protein>
<dbReference type="InterPro" id="IPR039301">
    <property type="entry name" value="Sip5/DA2"/>
</dbReference>
<dbReference type="PANTHER" id="PTHR31315">
    <property type="entry name" value="PROTEIN SIP5"/>
    <property type="match status" value="1"/>
</dbReference>
<sequence length="414" mass="45930">MGNTVTKEAGATIQSSKYSGMEQSNICENDNTDRTQWHLCKQDLVHKIHRSKRSSKSHKKVMEGYEMIADPTETVDGGFLFPQGVYTGAQDFKVSVVRELIIRRKLAPFYKGLDGIDSSCTDEQLLSALNTNTNSVVSDSHETESATTVNSSDTDASISTNTTLQSENIKINNEEQIWLYRNVTECPICFLDYPRLNNTSCCGYDICTECFVQIKRNPPHPPHNAEQTGDVLELLSEPSACPFCARSDFGVTFEAPPFEWGISSTVDPLPRNQKSTSIVKIDECSLTSPTGPFKVTIDMIRPDWEDKLISARAKLARKSAAAQALHRSAILPSTNTHASSTPETKHSKQHKSRSVLPDIRFSKNKPKTLTEADVQNANSYSEVLESARGMDRAQLRALEKLMLDEAIKASMAQT</sequence>
<reference evidence="3 4" key="1">
    <citation type="journal article" date="2023" name="Elife">
        <title>Identification of key yeast species and microbe-microbe interactions impacting larval growth of Drosophila in the wild.</title>
        <authorList>
            <person name="Mure A."/>
            <person name="Sugiura Y."/>
            <person name="Maeda R."/>
            <person name="Honda K."/>
            <person name="Sakurai N."/>
            <person name="Takahashi Y."/>
            <person name="Watada M."/>
            <person name="Katoh T."/>
            <person name="Gotoh A."/>
            <person name="Gotoh Y."/>
            <person name="Taniguchi I."/>
            <person name="Nakamura K."/>
            <person name="Hayashi T."/>
            <person name="Katayama T."/>
            <person name="Uemura T."/>
            <person name="Hattori Y."/>
        </authorList>
    </citation>
    <scope>NUCLEOTIDE SEQUENCE [LARGE SCALE GENOMIC DNA]</scope>
    <source>
        <strain evidence="3 4">SB-73</strain>
    </source>
</reference>
<accession>A0AAV5RJ60</accession>
<feature type="compositionally biased region" description="Polar residues" evidence="2">
    <location>
        <begin position="331"/>
        <end position="342"/>
    </location>
</feature>
<comment type="caution">
    <text evidence="3">The sequence shown here is derived from an EMBL/GenBank/DDBJ whole genome shotgun (WGS) entry which is preliminary data.</text>
</comment>
<dbReference type="Proteomes" id="UP001362899">
    <property type="component" value="Unassembled WGS sequence"/>
</dbReference>